<reference evidence="1 2" key="2">
    <citation type="journal article" date="2022" name="Mol. Ecol. Resour.">
        <title>The genomes of chicory, endive, great burdock and yacon provide insights into Asteraceae paleo-polyploidization history and plant inulin production.</title>
        <authorList>
            <person name="Fan W."/>
            <person name="Wang S."/>
            <person name="Wang H."/>
            <person name="Wang A."/>
            <person name="Jiang F."/>
            <person name="Liu H."/>
            <person name="Zhao H."/>
            <person name="Xu D."/>
            <person name="Zhang Y."/>
        </authorList>
    </citation>
    <scope>NUCLEOTIDE SEQUENCE [LARGE SCALE GENOMIC DNA]</scope>
    <source>
        <strain evidence="2">cv. Punajuju</strain>
        <tissue evidence="1">Leaves</tissue>
    </source>
</reference>
<dbReference type="Proteomes" id="UP001055811">
    <property type="component" value="Linkage Group LG07"/>
</dbReference>
<protein>
    <submittedName>
        <fullName evidence="1">Uncharacterized protein</fullName>
    </submittedName>
</protein>
<sequence length="96" mass="10003">MKKIRRGEGVVGEAGFSISVGCVGRVLVLLANVKAINELLVLFQALLLHMAEAIAAGAGVAAAIIQAKTALWQPLKQTIASSNDMDKIYGALDDAI</sequence>
<gene>
    <name evidence="1" type="ORF">L2E82_36564</name>
</gene>
<keyword evidence="2" id="KW-1185">Reference proteome</keyword>
<proteinExistence type="predicted"/>
<name>A0ACB9ADF1_CICIN</name>
<comment type="caution">
    <text evidence="1">The sequence shown here is derived from an EMBL/GenBank/DDBJ whole genome shotgun (WGS) entry which is preliminary data.</text>
</comment>
<reference evidence="2" key="1">
    <citation type="journal article" date="2022" name="Mol. Ecol. Resour.">
        <title>The genomes of chicory, endive, great burdock and yacon provide insights into Asteraceae palaeo-polyploidization history and plant inulin production.</title>
        <authorList>
            <person name="Fan W."/>
            <person name="Wang S."/>
            <person name="Wang H."/>
            <person name="Wang A."/>
            <person name="Jiang F."/>
            <person name="Liu H."/>
            <person name="Zhao H."/>
            <person name="Xu D."/>
            <person name="Zhang Y."/>
        </authorList>
    </citation>
    <scope>NUCLEOTIDE SEQUENCE [LARGE SCALE GENOMIC DNA]</scope>
    <source>
        <strain evidence="2">cv. Punajuju</strain>
    </source>
</reference>
<evidence type="ECO:0000313" key="1">
    <source>
        <dbReference type="EMBL" id="KAI3707761.1"/>
    </source>
</evidence>
<evidence type="ECO:0000313" key="2">
    <source>
        <dbReference type="Proteomes" id="UP001055811"/>
    </source>
</evidence>
<accession>A0ACB9ADF1</accession>
<dbReference type="EMBL" id="CM042015">
    <property type="protein sequence ID" value="KAI3707761.1"/>
    <property type="molecule type" value="Genomic_DNA"/>
</dbReference>
<organism evidence="1 2">
    <name type="scientific">Cichorium intybus</name>
    <name type="common">Chicory</name>
    <dbReference type="NCBI Taxonomy" id="13427"/>
    <lineage>
        <taxon>Eukaryota</taxon>
        <taxon>Viridiplantae</taxon>
        <taxon>Streptophyta</taxon>
        <taxon>Embryophyta</taxon>
        <taxon>Tracheophyta</taxon>
        <taxon>Spermatophyta</taxon>
        <taxon>Magnoliopsida</taxon>
        <taxon>eudicotyledons</taxon>
        <taxon>Gunneridae</taxon>
        <taxon>Pentapetalae</taxon>
        <taxon>asterids</taxon>
        <taxon>campanulids</taxon>
        <taxon>Asterales</taxon>
        <taxon>Asteraceae</taxon>
        <taxon>Cichorioideae</taxon>
        <taxon>Cichorieae</taxon>
        <taxon>Cichoriinae</taxon>
        <taxon>Cichorium</taxon>
    </lineage>
</organism>